<dbReference type="Gene3D" id="1.20.1280.50">
    <property type="match status" value="1"/>
</dbReference>
<dbReference type="InterPro" id="IPR015915">
    <property type="entry name" value="Kelch-typ_b-propeller"/>
</dbReference>
<organism evidence="3 4">
    <name type="scientific">Marchantia polymorpha subsp. ruderalis</name>
    <dbReference type="NCBI Taxonomy" id="1480154"/>
    <lineage>
        <taxon>Eukaryota</taxon>
        <taxon>Viridiplantae</taxon>
        <taxon>Streptophyta</taxon>
        <taxon>Embryophyta</taxon>
        <taxon>Marchantiophyta</taxon>
        <taxon>Marchantiopsida</taxon>
        <taxon>Marchantiidae</taxon>
        <taxon>Marchantiales</taxon>
        <taxon>Marchantiaceae</taxon>
        <taxon>Marchantia</taxon>
    </lineage>
</organism>
<dbReference type="SMART" id="SM00256">
    <property type="entry name" value="FBOX"/>
    <property type="match status" value="1"/>
</dbReference>
<dbReference type="EMBL" id="LVLJ01000435">
    <property type="protein sequence ID" value="OAE34249.1"/>
    <property type="molecule type" value="Genomic_DNA"/>
</dbReference>
<dbReference type="Gene3D" id="2.120.10.80">
    <property type="entry name" value="Kelch-type beta propeller"/>
    <property type="match status" value="1"/>
</dbReference>
<dbReference type="InterPro" id="IPR050796">
    <property type="entry name" value="SCF_F-box_component"/>
</dbReference>
<dbReference type="SUPFAM" id="SSF81383">
    <property type="entry name" value="F-box domain"/>
    <property type="match status" value="1"/>
</dbReference>
<feature type="region of interest" description="Disordered" evidence="1">
    <location>
        <begin position="1"/>
        <end position="26"/>
    </location>
</feature>
<evidence type="ECO:0000256" key="1">
    <source>
        <dbReference type="SAM" id="MobiDB-lite"/>
    </source>
</evidence>
<gene>
    <name evidence="3" type="ORF">AXG93_4605s1130</name>
</gene>
<dbReference type="InterPro" id="IPR001810">
    <property type="entry name" value="F-box_dom"/>
</dbReference>
<dbReference type="Proteomes" id="UP000077202">
    <property type="component" value="Unassembled WGS sequence"/>
</dbReference>
<feature type="compositionally biased region" description="Basic residues" evidence="1">
    <location>
        <begin position="12"/>
        <end position="24"/>
    </location>
</feature>
<proteinExistence type="predicted"/>
<evidence type="ECO:0000313" key="4">
    <source>
        <dbReference type="Proteomes" id="UP000077202"/>
    </source>
</evidence>
<accession>A0A176WMF8</accession>
<dbReference type="PANTHER" id="PTHR31672">
    <property type="entry name" value="BNACNNG10540D PROTEIN"/>
    <property type="match status" value="1"/>
</dbReference>
<sequence>MKNSFCSEGRGDKRKKSIARKRARHSENETEEVQRWGELHDSVVEKILSYIPVPKLLQFRSVCKHWKRMIDSPQFRCLRHQVPSTTQTSFLVLQLCFSHAYMGCDWISLHNNYFAFNSLNIRVLRIFNPLLNSWYTFPPSVLTRGEIFSRSYHRGLWCIQLLSNGGDGDMTQIMIHNPTSGWIKEVPSSINPKLKVLISLVVEKESSNFKLISSGCTIAGCTFRQEVSLHTQVYDSVTNRWKSAGNLPNPFLQFKTDGYLHVMYAVADHYVYYIVGRSRRTQAELDSSDIEVGTSEFHWNWFTNLLAFDLNDYVWKLVPGDLPFEVTRRSKIKLFERNGALVLVELAQTEEREWKMSIGWKPRIYSWDRQSSPDMLIWTEIAVTPPPTERQFQKLFYHQRGHEYAGLWAGQGDCIVFFSGTFWGHRALLYNISSRIWTVSEFGPKRPKRSKWFMPLPFDLSLNR</sequence>
<dbReference type="SUPFAM" id="SSF50965">
    <property type="entry name" value="Galactose oxidase, central domain"/>
    <property type="match status" value="1"/>
</dbReference>
<dbReference type="InterPro" id="IPR036047">
    <property type="entry name" value="F-box-like_dom_sf"/>
</dbReference>
<feature type="domain" description="F-box" evidence="2">
    <location>
        <begin position="39"/>
        <end position="79"/>
    </location>
</feature>
<reference evidence="3" key="1">
    <citation type="submission" date="2016-03" db="EMBL/GenBank/DDBJ databases">
        <title>Mechanisms controlling the formation of the plant cell surface in tip-growing cells are functionally conserved among land plants.</title>
        <authorList>
            <person name="Honkanen S."/>
            <person name="Jones V.A."/>
            <person name="Morieri G."/>
            <person name="Champion C."/>
            <person name="Hetherington A.J."/>
            <person name="Kelly S."/>
            <person name="Saint-Marcoux D."/>
            <person name="Proust H."/>
            <person name="Prescott H."/>
            <person name="Dolan L."/>
        </authorList>
    </citation>
    <scope>NUCLEOTIDE SEQUENCE [LARGE SCALE GENOMIC DNA]</scope>
    <source>
        <tissue evidence="3">Whole gametophyte</tissue>
    </source>
</reference>
<keyword evidence="4" id="KW-1185">Reference proteome</keyword>
<dbReference type="CDD" id="cd22157">
    <property type="entry name" value="F-box_AtFBW1-like"/>
    <property type="match status" value="1"/>
</dbReference>
<dbReference type="PANTHER" id="PTHR31672:SF2">
    <property type="entry name" value="F-BOX DOMAIN-CONTAINING PROTEIN"/>
    <property type="match status" value="1"/>
</dbReference>
<dbReference type="Pfam" id="PF00646">
    <property type="entry name" value="F-box"/>
    <property type="match status" value="1"/>
</dbReference>
<evidence type="ECO:0000313" key="3">
    <source>
        <dbReference type="EMBL" id="OAE34249.1"/>
    </source>
</evidence>
<comment type="caution">
    <text evidence="3">The sequence shown here is derived from an EMBL/GenBank/DDBJ whole genome shotgun (WGS) entry which is preliminary data.</text>
</comment>
<name>A0A176WMF8_MARPO</name>
<evidence type="ECO:0000259" key="2">
    <source>
        <dbReference type="SMART" id="SM00256"/>
    </source>
</evidence>
<dbReference type="InterPro" id="IPR011043">
    <property type="entry name" value="Gal_Oxase/kelch_b-propeller"/>
</dbReference>
<dbReference type="AlphaFoldDB" id="A0A176WMF8"/>
<protein>
    <recommendedName>
        <fullName evidence="2">F-box domain-containing protein</fullName>
    </recommendedName>
</protein>